<dbReference type="PANTHER" id="PTHR48051">
    <property type="match status" value="1"/>
</dbReference>
<gene>
    <name evidence="6" type="ORF">LVIROSA_LOCUS6713</name>
</gene>
<evidence type="ECO:0000313" key="7">
    <source>
        <dbReference type="Proteomes" id="UP001157418"/>
    </source>
</evidence>
<dbReference type="SMART" id="SM00369">
    <property type="entry name" value="LRR_TYP"/>
    <property type="match status" value="7"/>
</dbReference>
<dbReference type="Pfam" id="PF00560">
    <property type="entry name" value="LRR_1"/>
    <property type="match status" value="1"/>
</dbReference>
<evidence type="ECO:0000256" key="5">
    <source>
        <dbReference type="SAM" id="MobiDB-lite"/>
    </source>
</evidence>
<organism evidence="6 7">
    <name type="scientific">Lactuca virosa</name>
    <dbReference type="NCBI Taxonomy" id="75947"/>
    <lineage>
        <taxon>Eukaryota</taxon>
        <taxon>Viridiplantae</taxon>
        <taxon>Streptophyta</taxon>
        <taxon>Embryophyta</taxon>
        <taxon>Tracheophyta</taxon>
        <taxon>Spermatophyta</taxon>
        <taxon>Magnoliopsida</taxon>
        <taxon>eudicotyledons</taxon>
        <taxon>Gunneridae</taxon>
        <taxon>Pentapetalae</taxon>
        <taxon>asterids</taxon>
        <taxon>campanulids</taxon>
        <taxon>Asterales</taxon>
        <taxon>Asteraceae</taxon>
        <taxon>Cichorioideae</taxon>
        <taxon>Cichorieae</taxon>
        <taxon>Lactucinae</taxon>
        <taxon>Lactuca</taxon>
    </lineage>
</organism>
<dbReference type="Proteomes" id="UP001157418">
    <property type="component" value="Unassembled WGS sequence"/>
</dbReference>
<dbReference type="PANTHER" id="PTHR48051:SF54">
    <property type="entry name" value="LEUCINE-RICH REPEAT-CONTAINING PROTEIN"/>
    <property type="match status" value="1"/>
</dbReference>
<evidence type="ECO:0000256" key="4">
    <source>
        <dbReference type="ARBA" id="ARBA00037519"/>
    </source>
</evidence>
<reference evidence="6 7" key="1">
    <citation type="submission" date="2022-01" db="EMBL/GenBank/DDBJ databases">
        <authorList>
            <person name="Xiong W."/>
            <person name="Schranz E."/>
        </authorList>
    </citation>
    <scope>NUCLEOTIDE SEQUENCE [LARGE SCALE GENOMIC DNA]</scope>
</reference>
<dbReference type="InterPro" id="IPR032675">
    <property type="entry name" value="LRR_dom_sf"/>
</dbReference>
<dbReference type="EMBL" id="CAKMRJ010000224">
    <property type="protein sequence ID" value="CAH1419157.1"/>
    <property type="molecule type" value="Genomic_DNA"/>
</dbReference>
<feature type="region of interest" description="Disordered" evidence="5">
    <location>
        <begin position="24"/>
        <end position="43"/>
    </location>
</feature>
<comment type="similarity">
    <text evidence="3">Belongs to the SHOC2 family.</text>
</comment>
<sequence length="550" mass="61814">MDPNPKKFPILSYVMAKIPSVSRSQSPEFDIEQPPPTVPSTSELEPYFELTERMPHLSDPELLASMRAAVDDVSRTRSVLKTLGECPDHEFVDIARSRLAEIEESLANQLEEVTLSDKDEVEVDKRKKEEEREKQSFKAVISLYEMHQSYEKMLSEAEKRLEKLYEEAKKGGKSVAVDDQGCSSEFPTVEDDVKDEVVAILNDALANDLKRIDLSERRLPFLPEAFGKLRMLVSLKISSNQLQAIPDSIAGLENLEELNASSNLLESLPDSIGLLLKLKTLDVSSNKLTSLPDSICHCRSLVELDVSFNKLTYLPTNIGYELENLKRLSVPLNKLRSLPTSIGEMTSLQFLDAHFNELRNLPPSIGRLSNLEILNLSGNFSDLTSLPYTIGDLTSLKELDVSNNQIHELPATFGRLENLIKLNVDENPLVIPPKEIVNEGIEAVKEFMAKRLLEILLEEEEKSKYPENDQTQGGGGWLSRSTLWLTNAVGGYLGGRIEDYTYAIDEDVWRSVKNGPYMGEIASHIGKDEEEDNEYEKALTSVNKKKIEND</sequence>
<dbReference type="GO" id="GO:0051707">
    <property type="term" value="P:response to other organism"/>
    <property type="evidence" value="ECO:0007669"/>
    <property type="project" value="UniProtKB-ARBA"/>
</dbReference>
<dbReference type="InterPro" id="IPR003591">
    <property type="entry name" value="Leu-rich_rpt_typical-subtyp"/>
</dbReference>
<evidence type="ECO:0000256" key="1">
    <source>
        <dbReference type="ARBA" id="ARBA00022614"/>
    </source>
</evidence>
<dbReference type="SUPFAM" id="SSF52058">
    <property type="entry name" value="L domain-like"/>
    <property type="match status" value="1"/>
</dbReference>
<evidence type="ECO:0000256" key="2">
    <source>
        <dbReference type="ARBA" id="ARBA00022737"/>
    </source>
</evidence>
<comment type="function">
    <text evidence="4">Leucine-rich repeat protein that likely mediates protein interactions, possibly in the context of signal transduction.</text>
</comment>
<keyword evidence="7" id="KW-1185">Reference proteome</keyword>
<keyword evidence="1" id="KW-0433">Leucine-rich repeat</keyword>
<dbReference type="InterPro" id="IPR001611">
    <property type="entry name" value="Leu-rich_rpt"/>
</dbReference>
<keyword evidence="2" id="KW-0677">Repeat</keyword>
<proteinExistence type="inferred from homology"/>
<dbReference type="Gene3D" id="3.80.10.10">
    <property type="entry name" value="Ribonuclease Inhibitor"/>
    <property type="match status" value="2"/>
</dbReference>
<dbReference type="PRINTS" id="PR00019">
    <property type="entry name" value="LEURICHRPT"/>
</dbReference>
<protein>
    <submittedName>
        <fullName evidence="6">Uncharacterized protein</fullName>
    </submittedName>
</protein>
<dbReference type="GO" id="GO:0005737">
    <property type="term" value="C:cytoplasm"/>
    <property type="evidence" value="ECO:0007669"/>
    <property type="project" value="TreeGrafter"/>
</dbReference>
<evidence type="ECO:0000313" key="6">
    <source>
        <dbReference type="EMBL" id="CAH1419157.1"/>
    </source>
</evidence>
<dbReference type="Pfam" id="PF13855">
    <property type="entry name" value="LRR_8"/>
    <property type="match status" value="1"/>
</dbReference>
<dbReference type="PROSITE" id="PS51450">
    <property type="entry name" value="LRR"/>
    <property type="match status" value="3"/>
</dbReference>
<dbReference type="GO" id="GO:0006952">
    <property type="term" value="P:defense response"/>
    <property type="evidence" value="ECO:0007669"/>
    <property type="project" value="UniProtKB-ARBA"/>
</dbReference>
<comment type="caution">
    <text evidence="6">The sequence shown here is derived from an EMBL/GenBank/DDBJ whole genome shotgun (WGS) entry which is preliminary data.</text>
</comment>
<dbReference type="SMART" id="SM00364">
    <property type="entry name" value="LRR_BAC"/>
    <property type="match status" value="8"/>
</dbReference>
<dbReference type="AlphaFoldDB" id="A0AAU9LXM9"/>
<dbReference type="InterPro" id="IPR050216">
    <property type="entry name" value="LRR_domain-containing"/>
</dbReference>
<dbReference type="FunFam" id="3.80.10.10:FF:000405">
    <property type="entry name" value="Plant intracellular Ras-group-related LRR protein 4"/>
    <property type="match status" value="1"/>
</dbReference>
<evidence type="ECO:0000256" key="3">
    <source>
        <dbReference type="ARBA" id="ARBA00023786"/>
    </source>
</evidence>
<name>A0AAU9LXM9_9ASTR</name>
<accession>A0AAU9LXM9</accession>